<dbReference type="EMBL" id="CP086717">
    <property type="protein sequence ID" value="WOO81879.1"/>
    <property type="molecule type" value="Genomic_DNA"/>
</dbReference>
<accession>A0AAF0YDM1</accession>
<reference evidence="1" key="1">
    <citation type="submission" date="2023-10" db="EMBL/GenBank/DDBJ databases">
        <authorList>
            <person name="Noh H."/>
        </authorList>
    </citation>
    <scope>NUCLEOTIDE SEQUENCE</scope>
    <source>
        <strain evidence="1">DUCC4014</strain>
    </source>
</reference>
<sequence length="428" mass="48329">MMEAATSSLDYASYPHVVDRIVSYADDSCLPALRATCRGLHLATARRMYSHVVVRVSNQPVEKREQGFVVKLFAPSTSEPASRRVPGLRWPEPAIEHLQSHLDVIDLEDARLVRSGRWSKKAPDAVEHFNLAARARVIRRWDQTYEYNTSAGDPFRWDDNGNQNQVLITFADFTVSPPVRDAVSGVPGAVRLSPEGNHMPDINIRSRFGPRPRVIINVRYDPRQPDLRDGRLDLVYDDSCSEVVLIFTPTDLWTGPSIPKPTSRHYWLSPDPPMGWLCGLMTRAMSQVQRKAYNDIYRQERSPGTRFVFVGAEVLDGSWVDSAALPFGNPVTNSDLAAGFATAVEKAWLERGLIISDQQKVSPEERVRCLTEMLVERGGWDGLFRFVTLDEWRAEVDARLFDLATIPPAKPLYVPDKEAGMRIDRGWN</sequence>
<gene>
    <name evidence="1" type="ORF">LOC62_04G005395</name>
</gene>
<evidence type="ECO:0000313" key="1">
    <source>
        <dbReference type="EMBL" id="WOO81879.1"/>
    </source>
</evidence>
<dbReference type="GeneID" id="87808624"/>
<keyword evidence="2" id="KW-1185">Reference proteome</keyword>
<organism evidence="1 2">
    <name type="scientific">Vanrija pseudolonga</name>
    <dbReference type="NCBI Taxonomy" id="143232"/>
    <lineage>
        <taxon>Eukaryota</taxon>
        <taxon>Fungi</taxon>
        <taxon>Dikarya</taxon>
        <taxon>Basidiomycota</taxon>
        <taxon>Agaricomycotina</taxon>
        <taxon>Tremellomycetes</taxon>
        <taxon>Trichosporonales</taxon>
        <taxon>Trichosporonaceae</taxon>
        <taxon>Vanrija</taxon>
    </lineage>
</organism>
<name>A0AAF0YDM1_9TREE</name>
<dbReference type="AlphaFoldDB" id="A0AAF0YDM1"/>
<dbReference type="Proteomes" id="UP000827549">
    <property type="component" value="Chromosome 4"/>
</dbReference>
<dbReference type="RefSeq" id="XP_062627911.1">
    <property type="nucleotide sequence ID" value="XM_062771927.1"/>
</dbReference>
<protein>
    <submittedName>
        <fullName evidence="1">Uncharacterized protein</fullName>
    </submittedName>
</protein>
<evidence type="ECO:0000313" key="2">
    <source>
        <dbReference type="Proteomes" id="UP000827549"/>
    </source>
</evidence>
<proteinExistence type="predicted"/>